<reference evidence="6 7" key="1">
    <citation type="submission" date="2018-03" db="EMBL/GenBank/DDBJ databases">
        <title>Genomic Encyclopedia of Archaeal and Bacterial Type Strains, Phase II (KMG-II): from individual species to whole genera.</title>
        <authorList>
            <person name="Goeker M."/>
        </authorList>
    </citation>
    <scope>NUCLEOTIDE SEQUENCE [LARGE SCALE GENOMIC DNA]</scope>
    <source>
        <strain evidence="6 7">DSM 100065</strain>
    </source>
</reference>
<comment type="subcellular location">
    <subcellularLocation>
        <location evidence="1">Cell membrane</location>
        <topology evidence="1">Multi-pass membrane protein</topology>
    </subcellularLocation>
</comment>
<keyword evidence="4" id="KW-1003">Cell membrane</keyword>
<evidence type="ECO:0000313" key="7">
    <source>
        <dbReference type="Proteomes" id="UP000237752"/>
    </source>
</evidence>
<proteinExistence type="inferred from homology"/>
<keyword evidence="3" id="KW-0813">Transport</keyword>
<comment type="caution">
    <text evidence="6">The sequence shown here is derived from an EMBL/GenBank/DDBJ whole genome shotgun (WGS) entry which is preliminary data.</text>
</comment>
<evidence type="ECO:0008006" key="8">
    <source>
        <dbReference type="Google" id="ProtNLM"/>
    </source>
</evidence>
<feature type="transmembrane region" description="Helical" evidence="5">
    <location>
        <begin position="111"/>
        <end position="129"/>
    </location>
</feature>
<evidence type="ECO:0000256" key="2">
    <source>
        <dbReference type="ARBA" id="ARBA00008335"/>
    </source>
</evidence>
<dbReference type="GO" id="GO:0005886">
    <property type="term" value="C:plasma membrane"/>
    <property type="evidence" value="ECO:0007669"/>
    <property type="project" value="UniProtKB-SubCell"/>
</dbReference>
<evidence type="ECO:0000256" key="5">
    <source>
        <dbReference type="SAM" id="Phobius"/>
    </source>
</evidence>
<organism evidence="6 7">
    <name type="scientific">Antricoccus suffuscus</name>
    <dbReference type="NCBI Taxonomy" id="1629062"/>
    <lineage>
        <taxon>Bacteria</taxon>
        <taxon>Bacillati</taxon>
        <taxon>Actinomycetota</taxon>
        <taxon>Actinomycetes</taxon>
        <taxon>Geodermatophilales</taxon>
        <taxon>Antricoccaceae</taxon>
        <taxon>Antricoccus</taxon>
    </lineage>
</organism>
<evidence type="ECO:0000313" key="6">
    <source>
        <dbReference type="EMBL" id="PRZ40878.1"/>
    </source>
</evidence>
<name>A0A2T0ZXS6_9ACTN</name>
<feature type="transmembrane region" description="Helical" evidence="5">
    <location>
        <begin position="41"/>
        <end position="62"/>
    </location>
</feature>
<comment type="similarity">
    <text evidence="2">Belongs to the major facilitator superfamily.</text>
</comment>
<dbReference type="PANTHER" id="PTHR43271">
    <property type="entry name" value="BLL2771 PROTEIN"/>
    <property type="match status" value="1"/>
</dbReference>
<dbReference type="InterPro" id="IPR036259">
    <property type="entry name" value="MFS_trans_sf"/>
</dbReference>
<keyword evidence="7" id="KW-1185">Reference proteome</keyword>
<dbReference type="AlphaFoldDB" id="A0A2T0ZXS6"/>
<protein>
    <recommendedName>
        <fullName evidence="8">MFS transporter</fullName>
    </recommendedName>
</protein>
<sequence>MSEFERAIRMARLVNLALARTDRFGAIIAIIGTTLSFAAPLWIFVIAVTMVVIGFFVVHAAASGAVAKRAHTNAMPVGSASAAYLFSYYLGSSVFGTTAGTAWHAGGWNGVAWMNLALLVVCLSIAILIRIRAREPAQLVP</sequence>
<feature type="transmembrane region" description="Helical" evidence="5">
    <location>
        <begin position="12"/>
        <end position="35"/>
    </location>
</feature>
<evidence type="ECO:0000256" key="3">
    <source>
        <dbReference type="ARBA" id="ARBA00022448"/>
    </source>
</evidence>
<keyword evidence="5" id="KW-0472">Membrane</keyword>
<keyword evidence="5" id="KW-1133">Transmembrane helix</keyword>
<gene>
    <name evidence="6" type="ORF">CLV47_11343</name>
</gene>
<dbReference type="Proteomes" id="UP000237752">
    <property type="component" value="Unassembled WGS sequence"/>
</dbReference>
<evidence type="ECO:0000256" key="4">
    <source>
        <dbReference type="ARBA" id="ARBA00022475"/>
    </source>
</evidence>
<dbReference type="EMBL" id="PVUE01000013">
    <property type="protein sequence ID" value="PRZ40878.1"/>
    <property type="molecule type" value="Genomic_DNA"/>
</dbReference>
<evidence type="ECO:0000256" key="1">
    <source>
        <dbReference type="ARBA" id="ARBA00004651"/>
    </source>
</evidence>
<accession>A0A2T0ZXS6</accession>
<dbReference type="PANTHER" id="PTHR43271:SF2">
    <property type="entry name" value="BLL2771 PROTEIN"/>
    <property type="match status" value="1"/>
</dbReference>
<dbReference type="Gene3D" id="1.20.1250.20">
    <property type="entry name" value="MFS general substrate transporter like domains"/>
    <property type="match status" value="1"/>
</dbReference>
<keyword evidence="5" id="KW-0812">Transmembrane</keyword>
<dbReference type="SUPFAM" id="SSF103473">
    <property type="entry name" value="MFS general substrate transporter"/>
    <property type="match status" value="1"/>
</dbReference>